<sequence>MARATYKSKLPDISQRLRKKKNWFAKQNRRYNCRPIFRSEVLIGFLNLLALPSEQGKRPNEVQFFLVVSYFEDMYEVENDYEAPNEFHDEYEEGLVSDAGAS</sequence>
<proteinExistence type="predicted"/>
<dbReference type="AlphaFoldDB" id="W1NQK5"/>
<dbReference type="EMBL" id="KI395895">
    <property type="protein sequence ID" value="ERM97733.1"/>
    <property type="molecule type" value="Genomic_DNA"/>
</dbReference>
<dbReference type="HOGENOM" id="CLU_2281268_0_0_1"/>
<dbReference type="Proteomes" id="UP000017836">
    <property type="component" value="Unassembled WGS sequence"/>
</dbReference>
<reference evidence="2" key="1">
    <citation type="journal article" date="2013" name="Science">
        <title>The Amborella genome and the evolution of flowering plants.</title>
        <authorList>
            <consortium name="Amborella Genome Project"/>
        </authorList>
    </citation>
    <scope>NUCLEOTIDE SEQUENCE [LARGE SCALE GENOMIC DNA]</scope>
</reference>
<dbReference type="Gramene" id="ERM97733">
    <property type="protein sequence ID" value="ERM97733"/>
    <property type="gene ID" value="AMTR_s00121p00130060"/>
</dbReference>
<organism evidence="1 2">
    <name type="scientific">Amborella trichopoda</name>
    <dbReference type="NCBI Taxonomy" id="13333"/>
    <lineage>
        <taxon>Eukaryota</taxon>
        <taxon>Viridiplantae</taxon>
        <taxon>Streptophyta</taxon>
        <taxon>Embryophyta</taxon>
        <taxon>Tracheophyta</taxon>
        <taxon>Spermatophyta</taxon>
        <taxon>Magnoliopsida</taxon>
        <taxon>Amborellales</taxon>
        <taxon>Amborellaceae</taxon>
        <taxon>Amborella</taxon>
    </lineage>
</organism>
<accession>W1NQK5</accession>
<evidence type="ECO:0000313" key="2">
    <source>
        <dbReference type="Proteomes" id="UP000017836"/>
    </source>
</evidence>
<name>W1NQK5_AMBTC</name>
<keyword evidence="2" id="KW-1185">Reference proteome</keyword>
<gene>
    <name evidence="1" type="ORF">AMTR_s00121p00130060</name>
</gene>
<protein>
    <submittedName>
        <fullName evidence="1">Uncharacterized protein</fullName>
    </submittedName>
</protein>
<evidence type="ECO:0000313" key="1">
    <source>
        <dbReference type="EMBL" id="ERM97733.1"/>
    </source>
</evidence>